<keyword evidence="1" id="KW-0812">Transmembrane</keyword>
<feature type="transmembrane region" description="Helical" evidence="1">
    <location>
        <begin position="12"/>
        <end position="35"/>
    </location>
</feature>
<dbReference type="EMBL" id="VDCS01000016">
    <property type="protein sequence ID" value="TNJ41871.1"/>
    <property type="molecule type" value="Genomic_DNA"/>
</dbReference>
<dbReference type="RefSeq" id="WP_139698581.1">
    <property type="nucleotide sequence ID" value="NZ_CP074074.1"/>
</dbReference>
<sequence>MMKRRNHNKQSRFSILFPILTILGIGIVVVLSSFYEKSWSHNWNDVSKSIKDSVLVAKNIGYTGGIGPNGRSMEKFAKTRLWIMNNATENELLNLIKYPNGTVKAIGYEGLLRNNDYNKKIDLISKSINDKEYKVYYSAGCEGIELEISQYLIQWFLKIDNKIPPFRPELIVDYGLSESEKEKILTEFHNRKK</sequence>
<dbReference type="Proteomes" id="UP000308713">
    <property type="component" value="Unassembled WGS sequence"/>
</dbReference>
<protein>
    <submittedName>
        <fullName evidence="2">Uncharacterized protein</fullName>
    </submittedName>
</protein>
<evidence type="ECO:0000256" key="1">
    <source>
        <dbReference type="SAM" id="Phobius"/>
    </source>
</evidence>
<dbReference type="OrthoDB" id="1200496at2"/>
<dbReference type="AlphaFoldDB" id="A0A5C4SFY1"/>
<organism evidence="2 3">
    <name type="scientific">Allotamlana fucoidanivorans</name>
    <dbReference type="NCBI Taxonomy" id="2583814"/>
    <lineage>
        <taxon>Bacteria</taxon>
        <taxon>Pseudomonadati</taxon>
        <taxon>Bacteroidota</taxon>
        <taxon>Flavobacteriia</taxon>
        <taxon>Flavobacteriales</taxon>
        <taxon>Flavobacteriaceae</taxon>
        <taxon>Allotamlana</taxon>
    </lineage>
</organism>
<accession>A0A5C4SFY1</accession>
<evidence type="ECO:0000313" key="3">
    <source>
        <dbReference type="Proteomes" id="UP000308713"/>
    </source>
</evidence>
<proteinExistence type="predicted"/>
<reference evidence="2 3" key="1">
    <citation type="submission" date="2019-05" db="EMBL/GenBank/DDBJ databases">
        <title>Tamlana fucoidanivorans sp. nov., isolated from the surface of algae collected from Fujian province in China.</title>
        <authorList>
            <person name="Li J."/>
        </authorList>
    </citation>
    <scope>NUCLEOTIDE SEQUENCE [LARGE SCALE GENOMIC DNA]</scope>
    <source>
        <strain evidence="2 3">CW2-9</strain>
    </source>
</reference>
<comment type="caution">
    <text evidence="2">The sequence shown here is derived from an EMBL/GenBank/DDBJ whole genome shotgun (WGS) entry which is preliminary data.</text>
</comment>
<gene>
    <name evidence="2" type="ORF">FGF67_15005</name>
</gene>
<keyword evidence="3" id="KW-1185">Reference proteome</keyword>
<evidence type="ECO:0000313" key="2">
    <source>
        <dbReference type="EMBL" id="TNJ41871.1"/>
    </source>
</evidence>
<name>A0A5C4SFY1_9FLAO</name>
<keyword evidence="1" id="KW-0472">Membrane</keyword>
<keyword evidence="1" id="KW-1133">Transmembrane helix</keyword>